<dbReference type="KEGG" id="vra:106765624"/>
<sequence>MLLTCQHHPFLLSATTTNRNYNLSLSLSIITSRPLYLTTPNLKVTAHRFNSLTVSADSFPLRSQHVTADSNFDSLLSFLEFSCLLSSAVASSAATVVAASKNDLLAGIGTRAAPFGVTMLVIGVLIGVWIRRRQWRRVCVENGKGGLEVNFLQRIEKLEEDLKSSLTVVRVLSRQLEKLGIRFRVTRKALKDPIAETAALAQKNSEAARALAVQSDILEQELGEIQQVLLAMQEQQRKQLDLILAIGKAGKLWESKPEISDRQDTLEMSNSAEGVVKQEVHQI</sequence>
<dbReference type="STRING" id="3916.A0A1S3UID8"/>
<evidence type="ECO:0000313" key="2">
    <source>
        <dbReference type="Proteomes" id="UP000087766"/>
    </source>
</evidence>
<keyword evidence="1" id="KW-0812">Transmembrane</keyword>
<name>A0A1S3UID8_VIGRR</name>
<reference evidence="3" key="2">
    <citation type="submission" date="2025-08" db="UniProtKB">
        <authorList>
            <consortium name="RefSeq"/>
        </authorList>
    </citation>
    <scope>IDENTIFICATION</scope>
    <source>
        <tissue evidence="3">Leaf</tissue>
    </source>
</reference>
<dbReference type="AlphaFoldDB" id="A0A1S3UID8"/>
<keyword evidence="1" id="KW-1133">Transmembrane helix</keyword>
<dbReference type="GeneID" id="106765624"/>
<organism evidence="2 3">
    <name type="scientific">Vigna radiata var. radiata</name>
    <name type="common">Mung bean</name>
    <name type="synonym">Phaseolus aureus</name>
    <dbReference type="NCBI Taxonomy" id="3916"/>
    <lineage>
        <taxon>Eukaryota</taxon>
        <taxon>Viridiplantae</taxon>
        <taxon>Streptophyta</taxon>
        <taxon>Embryophyta</taxon>
        <taxon>Tracheophyta</taxon>
        <taxon>Spermatophyta</taxon>
        <taxon>Magnoliopsida</taxon>
        <taxon>eudicotyledons</taxon>
        <taxon>Gunneridae</taxon>
        <taxon>Pentapetalae</taxon>
        <taxon>rosids</taxon>
        <taxon>fabids</taxon>
        <taxon>Fabales</taxon>
        <taxon>Fabaceae</taxon>
        <taxon>Papilionoideae</taxon>
        <taxon>50 kb inversion clade</taxon>
        <taxon>NPAAA clade</taxon>
        <taxon>indigoferoid/millettioid clade</taxon>
        <taxon>Phaseoleae</taxon>
        <taxon>Vigna</taxon>
    </lineage>
</organism>
<reference evidence="2" key="1">
    <citation type="journal article" date="2014" name="Nat. Commun.">
        <title>Genome sequence of mungbean and insights into evolution within Vigna species.</title>
        <authorList>
            <person name="Kang Y.J."/>
            <person name="Kim S.K."/>
            <person name="Kim M.Y."/>
            <person name="Lestari P."/>
            <person name="Kim K.H."/>
            <person name="Ha B.K."/>
            <person name="Jun T.H."/>
            <person name="Hwang W.J."/>
            <person name="Lee T."/>
            <person name="Lee J."/>
            <person name="Shim S."/>
            <person name="Yoon M.Y."/>
            <person name="Jang Y.E."/>
            <person name="Han K.S."/>
            <person name="Taeprayoon P."/>
            <person name="Yoon N."/>
            <person name="Somta P."/>
            <person name="Tanya P."/>
            <person name="Kim K.S."/>
            <person name="Gwag J.G."/>
            <person name="Moon J.K."/>
            <person name="Lee Y.H."/>
            <person name="Park B.S."/>
            <person name="Bombarely A."/>
            <person name="Doyle J.J."/>
            <person name="Jackson S.A."/>
            <person name="Schafleitner R."/>
            <person name="Srinives P."/>
            <person name="Varshney R.K."/>
            <person name="Lee S.H."/>
        </authorList>
    </citation>
    <scope>NUCLEOTIDE SEQUENCE [LARGE SCALE GENOMIC DNA]</scope>
    <source>
        <strain evidence="2">cv. VC1973A</strain>
    </source>
</reference>
<evidence type="ECO:0000313" key="3">
    <source>
        <dbReference type="RefSeq" id="XP_014505798.1"/>
    </source>
</evidence>
<dbReference type="PANTHER" id="PTHR36408:SF1">
    <property type="entry name" value="TRANSMEMBRANE PROTEIN"/>
    <property type="match status" value="1"/>
</dbReference>
<gene>
    <name evidence="3" type="primary">LOC106765624</name>
</gene>
<evidence type="ECO:0000256" key="1">
    <source>
        <dbReference type="SAM" id="Phobius"/>
    </source>
</evidence>
<proteinExistence type="predicted"/>
<accession>A0A1S3UID8</accession>
<dbReference type="OrthoDB" id="2020732at2759"/>
<feature type="transmembrane region" description="Helical" evidence="1">
    <location>
        <begin position="112"/>
        <end position="130"/>
    </location>
</feature>
<dbReference type="RefSeq" id="XP_014505798.1">
    <property type="nucleotide sequence ID" value="XM_014650312.2"/>
</dbReference>
<dbReference type="Proteomes" id="UP000087766">
    <property type="component" value="Chromosome 7"/>
</dbReference>
<protein>
    <submittedName>
        <fullName evidence="3">Uncharacterized protein LOC106765624</fullName>
    </submittedName>
</protein>
<feature type="transmembrane region" description="Helical" evidence="1">
    <location>
        <begin position="78"/>
        <end position="100"/>
    </location>
</feature>
<keyword evidence="2" id="KW-1185">Reference proteome</keyword>
<keyword evidence="1" id="KW-0472">Membrane</keyword>
<dbReference type="GO" id="GO:0009941">
    <property type="term" value="C:chloroplast envelope"/>
    <property type="evidence" value="ECO:0007669"/>
    <property type="project" value="TreeGrafter"/>
</dbReference>
<dbReference type="PANTHER" id="PTHR36408">
    <property type="entry name" value="TRANSMEMBRANE PROTEIN"/>
    <property type="match status" value="1"/>
</dbReference>